<evidence type="ECO:0000313" key="1">
    <source>
        <dbReference type="EMBL" id="SKB02705.1"/>
    </source>
</evidence>
<dbReference type="Pfam" id="PF13076">
    <property type="entry name" value="Fur_reg_FbpA"/>
    <property type="match status" value="1"/>
</dbReference>
<dbReference type="AlphaFoldDB" id="A0A1T4YN62"/>
<organism evidence="1 2">
    <name type="scientific">Sporosarcina newyorkensis</name>
    <dbReference type="NCBI Taxonomy" id="759851"/>
    <lineage>
        <taxon>Bacteria</taxon>
        <taxon>Bacillati</taxon>
        <taxon>Bacillota</taxon>
        <taxon>Bacilli</taxon>
        <taxon>Bacillales</taxon>
        <taxon>Caryophanaceae</taxon>
        <taxon>Sporosarcina</taxon>
    </lineage>
</organism>
<reference evidence="2" key="1">
    <citation type="submission" date="2017-02" db="EMBL/GenBank/DDBJ databases">
        <authorList>
            <person name="Varghese N."/>
            <person name="Submissions S."/>
        </authorList>
    </citation>
    <scope>NUCLEOTIDE SEQUENCE [LARGE SCALE GENOMIC DNA]</scope>
    <source>
        <strain evidence="2">DSM 23966</strain>
    </source>
</reference>
<proteinExistence type="predicted"/>
<evidence type="ECO:0000313" key="2">
    <source>
        <dbReference type="Proteomes" id="UP000190042"/>
    </source>
</evidence>
<dbReference type="Proteomes" id="UP000190042">
    <property type="component" value="Unassembled WGS sequence"/>
</dbReference>
<sequence length="54" mass="6367">MKRNENIVETKRDELIDELVSNGVFKIDGKQLYELPLRSLMQEYEAVDQPETQL</sequence>
<dbReference type="EMBL" id="FUYJ01000006">
    <property type="protein sequence ID" value="SKB02705.1"/>
    <property type="molecule type" value="Genomic_DNA"/>
</dbReference>
<keyword evidence="2" id="KW-1185">Reference proteome</keyword>
<name>A0A1T4YN62_9BACL</name>
<dbReference type="RefSeq" id="WP_009497969.1">
    <property type="nucleotide sequence ID" value="NZ_FUYJ01000006.1"/>
</dbReference>
<protein>
    <submittedName>
        <fullName evidence="1">Fur-regulated basic protein A</fullName>
    </submittedName>
</protein>
<gene>
    <name evidence="1" type="ORF">SAMN04244570_3057</name>
</gene>
<dbReference type="InterPro" id="IPR025072">
    <property type="entry name" value="Fur_reg_FbpA"/>
</dbReference>
<accession>A0A1T4YN62</accession>